<dbReference type="InterPro" id="IPR029072">
    <property type="entry name" value="YebC-like"/>
</dbReference>
<dbReference type="EMBL" id="AP025739">
    <property type="protein sequence ID" value="BDI32985.1"/>
    <property type="molecule type" value="Genomic_DNA"/>
</dbReference>
<evidence type="ECO:0000256" key="3">
    <source>
        <dbReference type="ARBA" id="ARBA00023015"/>
    </source>
</evidence>
<keyword evidence="5 6" id="KW-0804">Transcription</keyword>
<keyword evidence="2 6" id="KW-0963">Cytoplasm</keyword>
<dbReference type="RefSeq" id="WP_119319336.1">
    <property type="nucleotide sequence ID" value="NZ_AP025739.1"/>
</dbReference>
<dbReference type="Gene3D" id="3.30.70.980">
    <property type="match status" value="2"/>
</dbReference>
<accession>A0A402CPT8</accession>
<dbReference type="KEGG" id="ccot:CCAX7_50360"/>
<dbReference type="NCBIfam" id="TIGR01033">
    <property type="entry name" value="YebC/PmpR family DNA-binding transcriptional regulator"/>
    <property type="match status" value="1"/>
</dbReference>
<dbReference type="InterPro" id="IPR049083">
    <property type="entry name" value="TACO1_YebC_N"/>
</dbReference>
<dbReference type="Gene3D" id="1.10.10.200">
    <property type="match status" value="1"/>
</dbReference>
<name>A0A402CPT8_9BACT</name>
<keyword evidence="8" id="KW-1185">Reference proteome</keyword>
<evidence type="ECO:0000256" key="5">
    <source>
        <dbReference type="ARBA" id="ARBA00023163"/>
    </source>
</evidence>
<keyword evidence="4 6" id="KW-0238">DNA-binding</keyword>
<dbReference type="SUPFAM" id="SSF75625">
    <property type="entry name" value="YebC-like"/>
    <property type="match status" value="1"/>
</dbReference>
<evidence type="ECO:0000256" key="4">
    <source>
        <dbReference type="ARBA" id="ARBA00023125"/>
    </source>
</evidence>
<sequence length="249" mass="26642">MSGHSKWHNIRLKKGKMDADRGKIFTKIAREIIVAAKAGGGNPDTNITLRNAISKAREASMPADNVKRAIQRGTGEVEGASYEEMTYEGYGPGGVAVLVSCLTDNKQRTVSDVRSFFTKTGGRLGESGSVGYLFDPKGVIIIDPDVADEEKVTEAAIEGGAEDIQPTEDGGFEITTDPGDLNAVQKALDAANIKYSSAEQSMIPQTTVEVTGKEANQVIRLMDYLEDHDDVQKVYANFDIPEGDPAAGG</sequence>
<dbReference type="FunFam" id="1.10.10.200:FF:000002">
    <property type="entry name" value="Probable transcriptional regulatory protein CLM62_37755"/>
    <property type="match status" value="1"/>
</dbReference>
<dbReference type="FunCoup" id="A0A402CPT8">
    <property type="interactions" value="454"/>
</dbReference>
<dbReference type="Proteomes" id="UP000287394">
    <property type="component" value="Chromosome"/>
</dbReference>
<dbReference type="InterPro" id="IPR048300">
    <property type="entry name" value="TACO1_YebC-like_2nd/3rd_dom"/>
</dbReference>
<dbReference type="Pfam" id="PF20772">
    <property type="entry name" value="TACO1_YebC_N"/>
    <property type="match status" value="1"/>
</dbReference>
<dbReference type="InterPro" id="IPR002876">
    <property type="entry name" value="Transcrip_reg_TACO1-like"/>
</dbReference>
<dbReference type="InterPro" id="IPR026564">
    <property type="entry name" value="Transcrip_reg_TACO1-like_dom3"/>
</dbReference>
<comment type="similarity">
    <text evidence="1 6">Belongs to the TACO1 family.</text>
</comment>
<proteinExistence type="inferred from homology"/>
<organism evidence="7 8">
    <name type="scientific">Capsulimonas corticalis</name>
    <dbReference type="NCBI Taxonomy" id="2219043"/>
    <lineage>
        <taxon>Bacteria</taxon>
        <taxon>Bacillati</taxon>
        <taxon>Armatimonadota</taxon>
        <taxon>Armatimonadia</taxon>
        <taxon>Capsulimonadales</taxon>
        <taxon>Capsulimonadaceae</taxon>
        <taxon>Capsulimonas</taxon>
    </lineage>
</organism>
<dbReference type="GO" id="GO:0005829">
    <property type="term" value="C:cytosol"/>
    <property type="evidence" value="ECO:0007669"/>
    <property type="project" value="TreeGrafter"/>
</dbReference>
<dbReference type="PANTHER" id="PTHR12532">
    <property type="entry name" value="TRANSLATIONAL ACTIVATOR OF CYTOCHROME C OXIDASE 1"/>
    <property type="match status" value="1"/>
</dbReference>
<keyword evidence="3 6" id="KW-0805">Transcription regulation</keyword>
<dbReference type="NCBIfam" id="NF009044">
    <property type="entry name" value="PRK12378.1"/>
    <property type="match status" value="1"/>
</dbReference>
<dbReference type="Pfam" id="PF01709">
    <property type="entry name" value="Transcrip_reg"/>
    <property type="match status" value="1"/>
</dbReference>
<dbReference type="AlphaFoldDB" id="A0A402CPT8"/>
<dbReference type="GO" id="GO:0006355">
    <property type="term" value="P:regulation of DNA-templated transcription"/>
    <property type="evidence" value="ECO:0007669"/>
    <property type="project" value="UniProtKB-UniRule"/>
</dbReference>
<dbReference type="PANTHER" id="PTHR12532:SF6">
    <property type="entry name" value="TRANSCRIPTIONAL REGULATORY PROTEIN YEBC-RELATED"/>
    <property type="match status" value="1"/>
</dbReference>
<protein>
    <recommendedName>
        <fullName evidence="6">Probable transcriptional regulatory protein CCAX7_50360</fullName>
    </recommendedName>
</protein>
<evidence type="ECO:0000256" key="6">
    <source>
        <dbReference type="HAMAP-Rule" id="MF_00693"/>
    </source>
</evidence>
<evidence type="ECO:0000256" key="2">
    <source>
        <dbReference type="ARBA" id="ARBA00022490"/>
    </source>
</evidence>
<dbReference type="GO" id="GO:0003677">
    <property type="term" value="F:DNA binding"/>
    <property type="evidence" value="ECO:0007669"/>
    <property type="project" value="UniProtKB-UniRule"/>
</dbReference>
<dbReference type="FunFam" id="3.30.70.980:FF:000002">
    <property type="entry name" value="Probable transcriptional regulatory protein YebC"/>
    <property type="match status" value="1"/>
</dbReference>
<reference evidence="7 8" key="1">
    <citation type="journal article" date="2019" name="Int. J. Syst. Evol. Microbiol.">
        <title>Capsulimonas corticalis gen. nov., sp. nov., an aerobic capsulated bacterium, of a novel bacterial order, Capsulimonadales ord. nov., of the class Armatimonadia of the phylum Armatimonadetes.</title>
        <authorList>
            <person name="Li J."/>
            <person name="Kudo C."/>
            <person name="Tonouchi A."/>
        </authorList>
    </citation>
    <scope>NUCLEOTIDE SEQUENCE [LARGE SCALE GENOMIC DNA]</scope>
    <source>
        <strain evidence="7 8">AX-7</strain>
    </source>
</reference>
<evidence type="ECO:0000256" key="1">
    <source>
        <dbReference type="ARBA" id="ARBA00008724"/>
    </source>
</evidence>
<dbReference type="OrthoDB" id="9781053at2"/>
<dbReference type="NCBIfam" id="NF001030">
    <property type="entry name" value="PRK00110.1"/>
    <property type="match status" value="1"/>
</dbReference>
<evidence type="ECO:0000313" key="8">
    <source>
        <dbReference type="Proteomes" id="UP000287394"/>
    </source>
</evidence>
<gene>
    <name evidence="7" type="ORF">CCAX7_50360</name>
</gene>
<evidence type="ECO:0000313" key="7">
    <source>
        <dbReference type="EMBL" id="BDI32985.1"/>
    </source>
</evidence>
<dbReference type="HAMAP" id="MF_00693">
    <property type="entry name" value="Transcrip_reg_TACO1"/>
    <property type="match status" value="1"/>
</dbReference>
<dbReference type="InterPro" id="IPR017856">
    <property type="entry name" value="Integrase-like_N"/>
</dbReference>
<comment type="subcellular location">
    <subcellularLocation>
        <location evidence="6">Cytoplasm</location>
    </subcellularLocation>
</comment>